<dbReference type="InterPro" id="IPR010359">
    <property type="entry name" value="IrrE_HExxH"/>
</dbReference>
<dbReference type="STRING" id="1514904.SU32_03650"/>
<dbReference type="SMART" id="SM00530">
    <property type="entry name" value="HTH_XRE"/>
    <property type="match status" value="1"/>
</dbReference>
<dbReference type="PANTHER" id="PTHR46797">
    <property type="entry name" value="HTH-TYPE TRANSCRIPTIONAL REGULATOR"/>
    <property type="match status" value="1"/>
</dbReference>
<reference evidence="6 7" key="1">
    <citation type="submission" date="2015-01" db="EMBL/GenBank/DDBJ databases">
        <title>Ahrensia donghaiensis sp. nov., a novel dimethylsulphoniopropionate-cleavage bacterium isolated from seawater and emended descriptions of the genus Ahrensia and Ahrensia kielensis.</title>
        <authorList>
            <person name="Liu J."/>
        </authorList>
    </citation>
    <scope>NUCLEOTIDE SEQUENCE [LARGE SCALE GENOMIC DNA]</scope>
    <source>
        <strain evidence="6 7">LZD062</strain>
    </source>
</reference>
<evidence type="ECO:0000256" key="3">
    <source>
        <dbReference type="ARBA" id="ARBA00023125"/>
    </source>
</evidence>
<dbReference type="PANTHER" id="PTHR46797:SF23">
    <property type="entry name" value="HTH-TYPE TRANSCRIPTIONAL REGULATOR SUTR"/>
    <property type="match status" value="1"/>
</dbReference>
<dbReference type="PIRSF" id="PIRSF019251">
    <property type="entry name" value="Rv0465c"/>
    <property type="match status" value="1"/>
</dbReference>
<dbReference type="OrthoDB" id="1123084at2"/>
<comment type="similarity">
    <text evidence="1">Belongs to the short-chain fatty acyl-CoA assimilation regulator (ScfR) family.</text>
</comment>
<dbReference type="AlphaFoldDB" id="A0A0M9GP50"/>
<dbReference type="CDD" id="cd00093">
    <property type="entry name" value="HTH_XRE"/>
    <property type="match status" value="1"/>
</dbReference>
<keyword evidence="3" id="KW-0238">DNA-binding</keyword>
<dbReference type="GO" id="GO:0005829">
    <property type="term" value="C:cytosol"/>
    <property type="evidence" value="ECO:0007669"/>
    <property type="project" value="TreeGrafter"/>
</dbReference>
<accession>A0A0M9GP50</accession>
<comment type="caution">
    <text evidence="6">The sequence shown here is derived from an EMBL/GenBank/DDBJ whole genome shotgun (WGS) entry which is preliminary data.</text>
</comment>
<dbReference type="PROSITE" id="PS50943">
    <property type="entry name" value="HTH_CROC1"/>
    <property type="match status" value="1"/>
</dbReference>
<evidence type="ECO:0000256" key="1">
    <source>
        <dbReference type="ARBA" id="ARBA00007227"/>
    </source>
</evidence>
<evidence type="ECO:0000313" key="6">
    <source>
        <dbReference type="EMBL" id="KPB02360.1"/>
    </source>
</evidence>
<dbReference type="Gene3D" id="1.10.260.40">
    <property type="entry name" value="lambda repressor-like DNA-binding domains"/>
    <property type="match status" value="1"/>
</dbReference>
<dbReference type="GO" id="GO:0003677">
    <property type="term" value="F:DNA binding"/>
    <property type="evidence" value="ECO:0007669"/>
    <property type="project" value="UniProtKB-KW"/>
</dbReference>
<feature type="domain" description="HTH cro/C1-type" evidence="5">
    <location>
        <begin position="12"/>
        <end position="66"/>
    </location>
</feature>
<dbReference type="PATRIC" id="fig|1514904.3.peg.2442"/>
<proteinExistence type="inferred from homology"/>
<dbReference type="EMBL" id="JXMU01000003">
    <property type="protein sequence ID" value="KPB02360.1"/>
    <property type="molecule type" value="Genomic_DNA"/>
</dbReference>
<dbReference type="Proteomes" id="UP000038011">
    <property type="component" value="Unassembled WGS sequence"/>
</dbReference>
<dbReference type="InterPro" id="IPR010982">
    <property type="entry name" value="Lambda_DNA-bd_dom_sf"/>
</dbReference>
<dbReference type="RefSeq" id="WP_053997980.1">
    <property type="nucleotide sequence ID" value="NZ_JXMU01000003.1"/>
</dbReference>
<organism evidence="6 7">
    <name type="scientific">Ahrensia marina</name>
    <dbReference type="NCBI Taxonomy" id="1514904"/>
    <lineage>
        <taxon>Bacteria</taxon>
        <taxon>Pseudomonadati</taxon>
        <taxon>Pseudomonadota</taxon>
        <taxon>Alphaproteobacteria</taxon>
        <taxon>Hyphomicrobiales</taxon>
        <taxon>Ahrensiaceae</taxon>
        <taxon>Ahrensia</taxon>
    </lineage>
</organism>
<gene>
    <name evidence="6" type="ORF">SU32_03650</name>
</gene>
<protein>
    <submittedName>
        <fullName evidence="6">Cro/Cl family transcriptional regulator</fullName>
    </submittedName>
</protein>
<dbReference type="SUPFAM" id="SSF47413">
    <property type="entry name" value="lambda repressor-like DNA-binding domains"/>
    <property type="match status" value="1"/>
</dbReference>
<sequence>MRERKLFIGQNIRSLRDKHELTQAEMAGRLSISTSYLNQIENNQRHVTASVLLSLAEVFSIDIASLSDNDSGRLLADLLEALADPLFKAEQLSARDLKTFTQTSPVVARAFLNMHQALRRAGERLAQIDDSLERSGALSELTPYEEVRDFFHYNDNYIDSLDRAGEALAQTLSRIDRDIYQALTQYLFDQHQVRIYISEEISHHAPIRRYEPEQKLLTLSKVQSASSRVFQMAHQIAFLEQSPNLDRIANQANFRSPEAADICRIGLANYFAGATILPYERFAGFAVDVRHDLQIMARHFGASIEQVAHRLSTLQRAGRKGVPFFFARVDQAGNITKRHSATKLQFARFGSTCPLWNAHAAFEAPGRILRQKAETPDGVRYLCLATEVNNESAGFNVPAPRYALALGCEIKHAAQLVYADDLDVGKESAFEAIGVSCRICPRSDCHQRAVPPLQHPLSVDLNERATIPYTF</sequence>
<keyword evidence="7" id="KW-1185">Reference proteome</keyword>
<dbReference type="Pfam" id="PF09856">
    <property type="entry name" value="ScfRs"/>
    <property type="match status" value="1"/>
</dbReference>
<evidence type="ECO:0000256" key="2">
    <source>
        <dbReference type="ARBA" id="ARBA00023015"/>
    </source>
</evidence>
<dbReference type="Pfam" id="PF01381">
    <property type="entry name" value="HTH_3"/>
    <property type="match status" value="1"/>
</dbReference>
<evidence type="ECO:0000259" key="5">
    <source>
        <dbReference type="PROSITE" id="PS50943"/>
    </source>
</evidence>
<evidence type="ECO:0000256" key="4">
    <source>
        <dbReference type="ARBA" id="ARBA00023163"/>
    </source>
</evidence>
<keyword evidence="4" id="KW-0804">Transcription</keyword>
<dbReference type="Pfam" id="PF06114">
    <property type="entry name" value="Peptidase_M78"/>
    <property type="match status" value="1"/>
</dbReference>
<evidence type="ECO:0000313" key="7">
    <source>
        <dbReference type="Proteomes" id="UP000038011"/>
    </source>
</evidence>
<dbReference type="InterPro" id="IPR026281">
    <property type="entry name" value="HTH_RamB"/>
</dbReference>
<dbReference type="InterPro" id="IPR018653">
    <property type="entry name" value="ScfR_C"/>
</dbReference>
<dbReference type="InterPro" id="IPR001387">
    <property type="entry name" value="Cro/C1-type_HTH"/>
</dbReference>
<dbReference type="GO" id="GO:0003700">
    <property type="term" value="F:DNA-binding transcription factor activity"/>
    <property type="evidence" value="ECO:0007669"/>
    <property type="project" value="TreeGrafter"/>
</dbReference>
<keyword evidence="2" id="KW-0805">Transcription regulation</keyword>
<dbReference type="InterPro" id="IPR050807">
    <property type="entry name" value="TransReg_Diox_bact_type"/>
</dbReference>
<name>A0A0M9GP50_9HYPH</name>